<reference evidence="5" key="1">
    <citation type="submission" date="2012-01" db="EMBL/GenBank/DDBJ databases">
        <title>The Genome Sequence of Oreochromis niloticus (Nile Tilapia).</title>
        <authorList>
            <consortium name="Broad Institute Genome Assembly Team"/>
            <consortium name="Broad Institute Sequencing Platform"/>
            <person name="Di Palma F."/>
            <person name="Johnson J."/>
            <person name="Lander E.S."/>
            <person name="Lindblad-Toh K."/>
        </authorList>
    </citation>
    <scope>NUCLEOTIDE SEQUENCE [LARGE SCALE GENOMIC DNA]</scope>
</reference>
<dbReference type="GO" id="GO:1903358">
    <property type="term" value="P:regulation of Golgi organization"/>
    <property type="evidence" value="ECO:0007669"/>
    <property type="project" value="TreeGrafter"/>
</dbReference>
<dbReference type="Proteomes" id="UP000005207">
    <property type="component" value="Linkage group LG11"/>
</dbReference>
<protein>
    <submittedName>
        <fullName evidence="4">Uncharacterized LOC102080428</fullName>
    </submittedName>
</protein>
<dbReference type="PANTHER" id="PTHR46501">
    <property type="entry name" value="MYOMEGALIN"/>
    <property type="match status" value="1"/>
</dbReference>
<feature type="coiled-coil region" evidence="1">
    <location>
        <begin position="403"/>
        <end position="430"/>
    </location>
</feature>
<dbReference type="InterPro" id="IPR040947">
    <property type="entry name" value="SMYLE_N"/>
</dbReference>
<dbReference type="Ensembl" id="ENSONIT00000030012.2">
    <property type="protein sequence ID" value="ENSONIP00000035627.1"/>
    <property type="gene ID" value="ENSONIG00000022720.2"/>
</dbReference>
<dbReference type="GO" id="GO:0007098">
    <property type="term" value="P:centrosome cycle"/>
    <property type="evidence" value="ECO:0007669"/>
    <property type="project" value="TreeGrafter"/>
</dbReference>
<dbReference type="FunCoup" id="A0A669BJN9">
    <property type="interactions" value="30"/>
</dbReference>
<dbReference type="OrthoDB" id="8662411at2759"/>
<dbReference type="GeneTree" id="ENSGT00980000198705"/>
<feature type="region of interest" description="Disordered" evidence="2">
    <location>
        <begin position="27"/>
        <end position="60"/>
    </location>
</feature>
<dbReference type="OMA" id="RSMPLHW"/>
<dbReference type="GO" id="GO:0005794">
    <property type="term" value="C:Golgi apparatus"/>
    <property type="evidence" value="ECO:0007669"/>
    <property type="project" value="TreeGrafter"/>
</dbReference>
<dbReference type="InParanoid" id="A0A669BJN9"/>
<name>A0A669BJN9_ORENI</name>
<dbReference type="PANTHER" id="PTHR46501:SF6">
    <property type="entry name" value="SI:CH73-95L15.5"/>
    <property type="match status" value="1"/>
</dbReference>
<keyword evidence="5" id="KW-1185">Reference proteome</keyword>
<dbReference type="GO" id="GO:0090063">
    <property type="term" value="P:positive regulation of microtubule nucleation"/>
    <property type="evidence" value="ECO:0007669"/>
    <property type="project" value="TreeGrafter"/>
</dbReference>
<gene>
    <name evidence="4" type="primary">si:ch73-95l15.5</name>
</gene>
<keyword evidence="1" id="KW-0175">Coiled coil</keyword>
<dbReference type="GeneID" id="102080428"/>
<reference evidence="4" key="2">
    <citation type="submission" date="2025-08" db="UniProtKB">
        <authorList>
            <consortium name="Ensembl"/>
        </authorList>
    </citation>
    <scope>IDENTIFICATION</scope>
</reference>
<proteinExistence type="predicted"/>
<feature type="domain" description="Short myomegalin-like EB1 binding protein N-terminal" evidence="3">
    <location>
        <begin position="179"/>
        <end position="243"/>
    </location>
</feature>
<feature type="region of interest" description="Disordered" evidence="2">
    <location>
        <begin position="685"/>
        <end position="713"/>
    </location>
</feature>
<evidence type="ECO:0000313" key="4">
    <source>
        <dbReference type="Ensembl" id="ENSONIP00000035627.1"/>
    </source>
</evidence>
<sequence length="760" mass="85421">MSSSSKNDQCQICGGALQGNQRRWLFGGQNKKTGQPQTPTGSLRGGSRSQSSQSSSWGSTLSLGSSVSLSKSLMSVSSPSKSVDLLAVLTHILGQSVPRGGGQGEFVCGKCVCLLERVFKFDTVIARVRVLSSERLQKLTQERDKIRQWVRQNYCQRHLQDFQSRSSTSEEEGEVEKEGYREMLKENMALSEYECWSEKWDTCPYFIRTGKRCRKGKGCEGCDSLRVSDSDYESVCGVPRHMPFQPFSPLSQDRSQSVPLHWQRVPSVNSSPASLAGSSLSLRAPSRTESIQSLDSLDGNDPFDSTSDQSVNFMLRELRSIGGKPVSSPSGSKIPILGKRDGRYLGKIEETASPTVTRVLNFREVENGGDEMDEEDGDVLTLLRDEFMPLHREKTTARVHHGIRHLKDKLDQAASRIRTLEAELKHGRSKQVEVNGSQDWAPLVQEKEAGSSLLQSLGLSLHSRERLIQECTGLISRLCVEEGAGTELANKLTEKLAENLREIISDNKAALEALRSEMTEKEKSMENEIEALRKAGRDRERDLDTLNAVLQCNQDVISDLRVALGEKEQLLKEVEKERELWRQRDGALTAVLQEKEALIRTFKEQLEKGVEALSDSVTGQQSGGGGAELAAMLKDQEESSATLCQEVTKLTMTLREYQDMVQSQQESHSRTVSSLTAQLRDARQELREKEKEKKEADRALQNDREDRERGERRLRDSLEKRDKLIEQILLDAEERDHLFRELQQNLQNKREPLTAVKHTL</sequence>
<dbReference type="Pfam" id="PF18615">
    <property type="entry name" value="SMYLE_N"/>
    <property type="match status" value="1"/>
</dbReference>
<evidence type="ECO:0000256" key="1">
    <source>
        <dbReference type="SAM" id="Coils"/>
    </source>
</evidence>
<accession>A0A669BJN9</accession>
<dbReference type="InterPro" id="IPR052593">
    <property type="entry name" value="MT-associated_AKAP9-binding"/>
</dbReference>
<evidence type="ECO:0000259" key="3">
    <source>
        <dbReference type="Pfam" id="PF18615"/>
    </source>
</evidence>
<organism evidence="4 5">
    <name type="scientific">Oreochromis niloticus</name>
    <name type="common">Nile tilapia</name>
    <name type="synonym">Tilapia nilotica</name>
    <dbReference type="NCBI Taxonomy" id="8128"/>
    <lineage>
        <taxon>Eukaryota</taxon>
        <taxon>Metazoa</taxon>
        <taxon>Chordata</taxon>
        <taxon>Craniata</taxon>
        <taxon>Vertebrata</taxon>
        <taxon>Euteleostomi</taxon>
        <taxon>Actinopterygii</taxon>
        <taxon>Neopterygii</taxon>
        <taxon>Teleostei</taxon>
        <taxon>Neoteleostei</taxon>
        <taxon>Acanthomorphata</taxon>
        <taxon>Ovalentaria</taxon>
        <taxon>Cichlomorphae</taxon>
        <taxon>Cichliformes</taxon>
        <taxon>Cichlidae</taxon>
        <taxon>African cichlids</taxon>
        <taxon>Pseudocrenilabrinae</taxon>
        <taxon>Oreochromini</taxon>
        <taxon>Oreochromis</taxon>
    </lineage>
</organism>
<reference evidence="4" key="3">
    <citation type="submission" date="2025-09" db="UniProtKB">
        <authorList>
            <consortium name="Ensembl"/>
        </authorList>
    </citation>
    <scope>IDENTIFICATION</scope>
</reference>
<dbReference type="RefSeq" id="XP_013130504.1">
    <property type="nucleotide sequence ID" value="XM_013275050.3"/>
</dbReference>
<dbReference type="GO" id="GO:0060090">
    <property type="term" value="F:molecular adaptor activity"/>
    <property type="evidence" value="ECO:0007669"/>
    <property type="project" value="TreeGrafter"/>
</dbReference>
<feature type="coiled-coil region" evidence="1">
    <location>
        <begin position="497"/>
        <end position="584"/>
    </location>
</feature>
<evidence type="ECO:0000313" key="5">
    <source>
        <dbReference type="Proteomes" id="UP000005207"/>
    </source>
</evidence>
<evidence type="ECO:0000256" key="2">
    <source>
        <dbReference type="SAM" id="MobiDB-lite"/>
    </source>
</evidence>
<dbReference type="AlphaFoldDB" id="A0A669BJN9"/>
<feature type="compositionally biased region" description="Polar residues" evidence="2">
    <location>
        <begin position="30"/>
        <end position="39"/>
    </location>
</feature>
<dbReference type="KEGG" id="onl:102080428"/>
<feature type="compositionally biased region" description="Low complexity" evidence="2">
    <location>
        <begin position="40"/>
        <end position="60"/>
    </location>
</feature>
<dbReference type="GO" id="GO:0005813">
    <property type="term" value="C:centrosome"/>
    <property type="evidence" value="ECO:0007669"/>
    <property type="project" value="TreeGrafter"/>
</dbReference>